<dbReference type="AlphaFoldDB" id="K0EN37"/>
<evidence type="ECO:0000313" key="1">
    <source>
        <dbReference type="EMBL" id="AFT98398.1"/>
    </source>
</evidence>
<accession>K0EN37</accession>
<dbReference type="HOGENOM" id="CLU_3273460_0_0_11"/>
<name>K0EN37_NOCB7</name>
<proteinExistence type="predicted"/>
<gene>
    <name evidence="1" type="ORF">O3I_002180</name>
</gene>
<dbReference type="KEGG" id="nbr:O3I_002180"/>
<evidence type="ECO:0000313" key="2">
    <source>
        <dbReference type="Proteomes" id="UP000006304"/>
    </source>
</evidence>
<organism evidence="1 2">
    <name type="scientific">Nocardia brasiliensis (strain ATCC 700358 / HUJEG-1)</name>
    <dbReference type="NCBI Taxonomy" id="1133849"/>
    <lineage>
        <taxon>Bacteria</taxon>
        <taxon>Bacillati</taxon>
        <taxon>Actinomycetota</taxon>
        <taxon>Actinomycetes</taxon>
        <taxon>Mycobacteriales</taxon>
        <taxon>Nocardiaceae</taxon>
        <taxon>Nocardia</taxon>
    </lineage>
</organism>
<protein>
    <submittedName>
        <fullName evidence="1">Uncharacterized protein</fullName>
    </submittedName>
</protein>
<keyword evidence="2" id="KW-1185">Reference proteome</keyword>
<dbReference type="EMBL" id="CP003876">
    <property type="protein sequence ID" value="AFT98398.1"/>
    <property type="molecule type" value="Genomic_DNA"/>
</dbReference>
<sequence length="41" mass="4705">MMVWRTTASANDRHTAAQVAAKINRSLDQHEWPISRNIKLS</sequence>
<reference evidence="1 2" key="1">
    <citation type="journal article" date="2012" name="J. Bacteriol.">
        <title>Complete genome sequence of Nocardia brasiliensis HUJEG-1.</title>
        <authorList>
            <person name="Vera-Cabrera L."/>
            <person name="Ortiz-Lopez R."/>
            <person name="Elizondo-Gonzalez R."/>
            <person name="Perez-Maya A.A."/>
            <person name="Ocampo-Candiani J."/>
        </authorList>
    </citation>
    <scope>NUCLEOTIDE SEQUENCE [LARGE SCALE GENOMIC DNA]</scope>
    <source>
        <strain evidence="2">ATCC 700358</strain>
    </source>
</reference>
<dbReference type="Proteomes" id="UP000006304">
    <property type="component" value="Chromosome"/>
</dbReference>